<organism evidence="1">
    <name type="scientific">marine sediment metagenome</name>
    <dbReference type="NCBI Taxonomy" id="412755"/>
    <lineage>
        <taxon>unclassified sequences</taxon>
        <taxon>metagenomes</taxon>
        <taxon>ecological metagenomes</taxon>
    </lineage>
</organism>
<sequence>AGEKGFIYDKELIKNSDIASTPLPTLASDQLYHPWLTGISNSEVALFHPLYGHDVAEWELVITDAAGTVFKTFSQEGRPTKRIYWDGRGDKGVMIDVGSTFTYYATAVDKLGNRSRVLGRAIRVQGILYKEQLDWIIRLDGRVVFEPNSSDIRSEAMNLLTEACDIVRKKFIRRISVKAYSTDETVSQKRANNIAKILSEKIILPKGVVIYTAGYASVGKVKTNRVDIFVR</sequence>
<reference evidence="1" key="1">
    <citation type="journal article" date="2014" name="Front. Microbiol.">
        <title>High frequency of phylogenetically diverse reductive dehalogenase-homologous genes in deep subseafloor sedimentary metagenomes.</title>
        <authorList>
            <person name="Kawai M."/>
            <person name="Futagami T."/>
            <person name="Toyoda A."/>
            <person name="Takaki Y."/>
            <person name="Nishi S."/>
            <person name="Hori S."/>
            <person name="Arai W."/>
            <person name="Tsubouchi T."/>
            <person name="Morono Y."/>
            <person name="Uchiyama I."/>
            <person name="Ito T."/>
            <person name="Fujiyama A."/>
            <person name="Inagaki F."/>
            <person name="Takami H."/>
        </authorList>
    </citation>
    <scope>NUCLEOTIDE SEQUENCE</scope>
    <source>
        <strain evidence="1">Expedition CK06-06</strain>
    </source>
</reference>
<comment type="caution">
    <text evidence="1">The sequence shown here is derived from an EMBL/GenBank/DDBJ whole genome shotgun (WGS) entry which is preliminary data.</text>
</comment>
<protein>
    <recommendedName>
        <fullName evidence="2">OmpA-like domain-containing protein</fullName>
    </recommendedName>
</protein>
<name>X1SQC8_9ZZZZ</name>
<evidence type="ECO:0000313" key="1">
    <source>
        <dbReference type="EMBL" id="GAI81351.1"/>
    </source>
</evidence>
<proteinExistence type="predicted"/>
<accession>X1SQC8</accession>
<dbReference type="AlphaFoldDB" id="X1SQC8"/>
<dbReference type="SUPFAM" id="SSF103088">
    <property type="entry name" value="OmpA-like"/>
    <property type="match status" value="1"/>
</dbReference>
<dbReference type="Gene3D" id="2.60.40.4070">
    <property type="match status" value="1"/>
</dbReference>
<dbReference type="Gene3D" id="3.30.1330.60">
    <property type="entry name" value="OmpA-like domain"/>
    <property type="match status" value="1"/>
</dbReference>
<gene>
    <name evidence="1" type="ORF">S12H4_19101</name>
</gene>
<feature type="non-terminal residue" evidence="1">
    <location>
        <position position="1"/>
    </location>
</feature>
<dbReference type="EMBL" id="BARW01009509">
    <property type="protein sequence ID" value="GAI81351.1"/>
    <property type="molecule type" value="Genomic_DNA"/>
</dbReference>
<dbReference type="InterPro" id="IPR036737">
    <property type="entry name" value="OmpA-like_sf"/>
</dbReference>
<evidence type="ECO:0008006" key="2">
    <source>
        <dbReference type="Google" id="ProtNLM"/>
    </source>
</evidence>